<proteinExistence type="predicted"/>
<feature type="compositionally biased region" description="Basic residues" evidence="1">
    <location>
        <begin position="151"/>
        <end position="160"/>
    </location>
</feature>
<name>A0A6J4U0G1_9ACTN</name>
<gene>
    <name evidence="2" type="ORF">AVDCRST_MAG85-4264</name>
</gene>
<dbReference type="EMBL" id="CADCVT010000486">
    <property type="protein sequence ID" value="CAA9537501.1"/>
    <property type="molecule type" value="Genomic_DNA"/>
</dbReference>
<reference evidence="2" key="1">
    <citation type="submission" date="2020-02" db="EMBL/GenBank/DDBJ databases">
        <authorList>
            <person name="Meier V. D."/>
        </authorList>
    </citation>
    <scope>NUCLEOTIDE SEQUENCE</scope>
    <source>
        <strain evidence="2">AVDCRST_MAG85</strain>
    </source>
</reference>
<feature type="compositionally biased region" description="Basic residues" evidence="1">
    <location>
        <begin position="16"/>
        <end position="29"/>
    </location>
</feature>
<evidence type="ECO:0000256" key="1">
    <source>
        <dbReference type="SAM" id="MobiDB-lite"/>
    </source>
</evidence>
<feature type="non-terminal residue" evidence="2">
    <location>
        <position position="200"/>
    </location>
</feature>
<feature type="compositionally biased region" description="Basic and acidic residues" evidence="1">
    <location>
        <begin position="161"/>
        <end position="170"/>
    </location>
</feature>
<feature type="non-terminal residue" evidence="2">
    <location>
        <position position="1"/>
    </location>
</feature>
<organism evidence="2">
    <name type="scientific">uncultured Solirubrobacteraceae bacterium</name>
    <dbReference type="NCBI Taxonomy" id="1162706"/>
    <lineage>
        <taxon>Bacteria</taxon>
        <taxon>Bacillati</taxon>
        <taxon>Actinomycetota</taxon>
        <taxon>Thermoleophilia</taxon>
        <taxon>Solirubrobacterales</taxon>
        <taxon>Solirubrobacteraceae</taxon>
        <taxon>environmental samples</taxon>
    </lineage>
</organism>
<protein>
    <submittedName>
        <fullName evidence="2">RNA polymerase ECF-type sigma factor</fullName>
    </submittedName>
</protein>
<dbReference type="AlphaFoldDB" id="A0A6J4U0G1"/>
<accession>A0A6J4U0G1</accession>
<evidence type="ECO:0000313" key="2">
    <source>
        <dbReference type="EMBL" id="CAA9537501.1"/>
    </source>
</evidence>
<feature type="compositionally biased region" description="Basic residues" evidence="1">
    <location>
        <begin position="107"/>
        <end position="134"/>
    </location>
</feature>
<feature type="region of interest" description="Disordered" evidence="1">
    <location>
        <begin position="16"/>
        <end position="200"/>
    </location>
</feature>
<sequence>AFLPPTLSVNALVARRRGAHGSSGPRRRQGLQPDLRPPLDRRLLARVPHVRTQGNGRRRRAGGVPEPLARRSPVRLAARLGPHVDPRDRAQPRDRRAAPLDGARQAPRQRRGHRGALRGPRARRGRGRPPRRQRRDAPGARDPSPGSAPGHRARLLRRVHPHGDRRDARHTAGHRQGPDASRPGEAARDARRGSPGGMGM</sequence>
<feature type="compositionally biased region" description="Basic and acidic residues" evidence="1">
    <location>
        <begin position="82"/>
        <end position="98"/>
    </location>
</feature>